<name>A0A494VNN3_9SPHI</name>
<organism evidence="1 2">
    <name type="scientific">Mucilaginibacter celer</name>
    <dbReference type="NCBI Taxonomy" id="2305508"/>
    <lineage>
        <taxon>Bacteria</taxon>
        <taxon>Pseudomonadati</taxon>
        <taxon>Bacteroidota</taxon>
        <taxon>Sphingobacteriia</taxon>
        <taxon>Sphingobacteriales</taxon>
        <taxon>Sphingobacteriaceae</taxon>
        <taxon>Mucilaginibacter</taxon>
    </lineage>
</organism>
<dbReference type="KEGG" id="muh:HYN43_011145"/>
<protein>
    <submittedName>
        <fullName evidence="1">UPF0175 family protein</fullName>
    </submittedName>
</protein>
<evidence type="ECO:0000313" key="1">
    <source>
        <dbReference type="EMBL" id="AYL95809.1"/>
    </source>
</evidence>
<proteinExistence type="predicted"/>
<dbReference type="Proteomes" id="UP000270046">
    <property type="component" value="Chromosome"/>
</dbReference>
<dbReference type="EMBL" id="CP032869">
    <property type="protein sequence ID" value="AYL95809.1"/>
    <property type="molecule type" value="Genomic_DNA"/>
</dbReference>
<gene>
    <name evidence="1" type="ORF">HYN43_011145</name>
</gene>
<dbReference type="Pfam" id="PF03683">
    <property type="entry name" value="UPF0175"/>
    <property type="match status" value="1"/>
</dbReference>
<evidence type="ECO:0000313" key="2">
    <source>
        <dbReference type="Proteomes" id="UP000270046"/>
    </source>
</evidence>
<dbReference type="OrthoDB" id="5771572at2"/>
<dbReference type="InterPro" id="IPR005368">
    <property type="entry name" value="UPF0175"/>
</dbReference>
<keyword evidence="2" id="KW-1185">Reference proteome</keyword>
<accession>A0A494VNN3</accession>
<reference evidence="1 2" key="1">
    <citation type="submission" date="2018-10" db="EMBL/GenBank/DDBJ databases">
        <title>Genome sequencing of Mucilaginibacter sp. HYN0043.</title>
        <authorList>
            <person name="Kim M."/>
            <person name="Yi H."/>
        </authorList>
    </citation>
    <scope>NUCLEOTIDE SEQUENCE [LARGE SCALE GENOMIC DNA]</scope>
    <source>
        <strain evidence="1 2">HYN0043</strain>
    </source>
</reference>
<dbReference type="AlphaFoldDB" id="A0A494VNN3"/>
<sequence length="78" mass="8734">MTTMTLQVPEELENDHDETVRLIAAKLYESGKLTLGQAAEMCGMKKWDFAEILINYGVHYFDSSATADLNDFNQSSGK</sequence>